<protein>
    <submittedName>
        <fullName evidence="4">DUF4352 domain-containing protein</fullName>
    </submittedName>
</protein>
<keyword evidence="4" id="KW-0614">Plasmid</keyword>
<proteinExistence type="predicted"/>
<dbReference type="RefSeq" id="WP_269555230.1">
    <property type="nucleotide sequence ID" value="NZ_CP178555.1"/>
</dbReference>
<evidence type="ECO:0000256" key="2">
    <source>
        <dbReference type="SAM" id="MobiDB-lite"/>
    </source>
</evidence>
<dbReference type="InterPro" id="IPR029050">
    <property type="entry name" value="Immunoprotect_excell_Ig-like"/>
</dbReference>
<reference evidence="4" key="1">
    <citation type="submission" date="2023-04" db="EMBL/GenBank/DDBJ databases">
        <title>Characterization and analysis of the complete genome of Gordonia rubripertincta 112, the degrader of aromatic and aliphatic compounds.</title>
        <authorList>
            <person name="Frantsuzova E."/>
            <person name="Bogun A."/>
            <person name="Delegan Y."/>
        </authorList>
    </citation>
    <scope>NUCLEOTIDE SEQUENCE</scope>
    <source>
        <strain evidence="4">112</strain>
        <plasmid evidence="4">p1517_part_1</plasmid>
    </source>
</reference>
<feature type="domain" description="DUF4352" evidence="3">
    <location>
        <begin position="85"/>
        <end position="188"/>
    </location>
</feature>
<dbReference type="InterPro" id="IPR029051">
    <property type="entry name" value="DUF4352"/>
</dbReference>
<keyword evidence="1" id="KW-0732">Signal</keyword>
<dbReference type="Pfam" id="PF11611">
    <property type="entry name" value="DUF4352"/>
    <property type="match status" value="1"/>
</dbReference>
<dbReference type="Gene3D" id="2.60.40.1240">
    <property type="match status" value="1"/>
</dbReference>
<feature type="region of interest" description="Disordered" evidence="2">
    <location>
        <begin position="46"/>
        <end position="76"/>
    </location>
</feature>
<organism evidence="4">
    <name type="scientific">Gordonia rubripertincta</name>
    <name type="common">Rhodococcus corallinus</name>
    <dbReference type="NCBI Taxonomy" id="36822"/>
    <lineage>
        <taxon>Bacteria</taxon>
        <taxon>Bacillati</taxon>
        <taxon>Actinomycetota</taxon>
        <taxon>Actinomycetes</taxon>
        <taxon>Mycobacteriales</taxon>
        <taxon>Gordoniaceae</taxon>
        <taxon>Gordonia</taxon>
    </lineage>
</organism>
<accession>A0AAW6REW7</accession>
<comment type="caution">
    <text evidence="4">The sequence shown here is derived from an EMBL/GenBank/DDBJ whole genome shotgun (WGS) entry which is preliminary data.</text>
</comment>
<dbReference type="AlphaFoldDB" id="A0AAW6REW7"/>
<evidence type="ECO:0000256" key="1">
    <source>
        <dbReference type="ARBA" id="ARBA00022729"/>
    </source>
</evidence>
<feature type="compositionally biased region" description="Polar residues" evidence="2">
    <location>
        <begin position="52"/>
        <end position="65"/>
    </location>
</feature>
<name>A0AAW6REW7_GORRU</name>
<evidence type="ECO:0000313" key="4">
    <source>
        <dbReference type="EMBL" id="MDG6782980.1"/>
    </source>
</evidence>
<geneLocation type="plasmid" evidence="4">
    <name>p1517_part_1</name>
</geneLocation>
<dbReference type="EMBL" id="JARUXG010000015">
    <property type="protein sequence ID" value="MDG6782980.1"/>
    <property type="molecule type" value="Genomic_DNA"/>
</dbReference>
<gene>
    <name evidence="4" type="ORF">QBL07_19355</name>
</gene>
<sequence length="201" mass="20359">MWLLVAFAVLVIGLVMLGGCVALVASGSSDSDSAATSRSAAVSVRSTALSANTSPAPTPESQAAPTTPKEVGRMNTPVSDGAAGSFVVTSVETGIPSVGDYLTDTAQGAFTIITVTVTNTSNHSIDFNASEQHVRDASSRVFRVDGSATSLASDGDAGWFNDINPGNSVTVRLVFDMPKGTTPATIALRASGGRPALVALQ</sequence>
<evidence type="ECO:0000259" key="3">
    <source>
        <dbReference type="Pfam" id="PF11611"/>
    </source>
</evidence>